<dbReference type="PROSITE" id="PS51353">
    <property type="entry name" value="ARSC"/>
    <property type="match status" value="1"/>
</dbReference>
<dbReference type="AlphaFoldDB" id="K2NSM6"/>
<sequence length="109" mass="13065">MWFDKYGIKIEKRNLNQITIDELINLLALTTDGTKELFKNPEKNGWKNEKLLLSLEDMDLKSALLYLKMNTFLFKSPIILDEDNYLVGYNSDEIRRFFPKEYRKFLSDF</sequence>
<dbReference type="PATRIC" id="fig|1231377.3.peg.2111"/>
<comment type="similarity">
    <text evidence="1">Belongs to the ArsC family.</text>
</comment>
<name>K2NSM6_9LACT</name>
<dbReference type="InterPro" id="IPR036249">
    <property type="entry name" value="Thioredoxin-like_sf"/>
</dbReference>
<evidence type="ECO:0000313" key="2">
    <source>
        <dbReference type="EMBL" id="EKF50553.1"/>
    </source>
</evidence>
<evidence type="ECO:0000256" key="1">
    <source>
        <dbReference type="PROSITE-ProRule" id="PRU01282"/>
    </source>
</evidence>
<evidence type="ECO:0000313" key="3">
    <source>
        <dbReference type="Proteomes" id="UP000006787"/>
    </source>
</evidence>
<organism evidence="2 3">
    <name type="scientific">Lactococcus garvieae DCC43</name>
    <dbReference type="NCBI Taxonomy" id="1231377"/>
    <lineage>
        <taxon>Bacteria</taxon>
        <taxon>Bacillati</taxon>
        <taxon>Bacillota</taxon>
        <taxon>Bacilli</taxon>
        <taxon>Lactobacillales</taxon>
        <taxon>Streptococcaceae</taxon>
        <taxon>Lactococcus</taxon>
    </lineage>
</organism>
<gene>
    <name evidence="2" type="ORF">C426_2128</name>
</gene>
<dbReference type="Pfam" id="PF03960">
    <property type="entry name" value="ArsC"/>
    <property type="match status" value="1"/>
</dbReference>
<dbReference type="EMBL" id="AMQS01000041">
    <property type="protein sequence ID" value="EKF50553.1"/>
    <property type="molecule type" value="Genomic_DNA"/>
</dbReference>
<dbReference type="eggNOG" id="COG1393">
    <property type="taxonomic scope" value="Bacteria"/>
</dbReference>
<dbReference type="SUPFAM" id="SSF52833">
    <property type="entry name" value="Thioredoxin-like"/>
    <property type="match status" value="1"/>
</dbReference>
<accession>K2NSM6</accession>
<comment type="caution">
    <text evidence="2">The sequence shown here is derived from an EMBL/GenBank/DDBJ whole genome shotgun (WGS) entry which is preliminary data.</text>
</comment>
<dbReference type="Proteomes" id="UP000006787">
    <property type="component" value="Unassembled WGS sequence"/>
</dbReference>
<reference evidence="2 3" key="1">
    <citation type="journal article" date="2012" name="J. Bacteriol.">
        <title>Genome Sequence of the Bacteriocin-Producing Strain Lactococcus garvieae DCC43.</title>
        <authorList>
            <person name="Gabrielsen C."/>
            <person name="Brede D.A."/>
            <person name="Hernandez P.E."/>
            <person name="Nes I.F."/>
            <person name="Diep D.B."/>
        </authorList>
    </citation>
    <scope>NUCLEOTIDE SEQUENCE [LARGE SCALE GENOMIC DNA]</scope>
    <source>
        <strain evidence="2 3">DCC43</strain>
    </source>
</reference>
<dbReference type="InterPro" id="IPR006660">
    <property type="entry name" value="Arsenate_reductase-like"/>
</dbReference>
<proteinExistence type="inferred from homology"/>
<protein>
    <submittedName>
        <fullName evidence="2">Transcriptional regulator Spx</fullName>
    </submittedName>
</protein>
<dbReference type="Gene3D" id="3.40.30.10">
    <property type="entry name" value="Glutaredoxin"/>
    <property type="match status" value="1"/>
</dbReference>